<dbReference type="GO" id="GO:0004519">
    <property type="term" value="F:endonuclease activity"/>
    <property type="evidence" value="ECO:0007669"/>
    <property type="project" value="UniProtKB-KW"/>
</dbReference>
<organism evidence="8 9">
    <name type="scientific">Urocynchramus pylzowi</name>
    <dbReference type="NCBI Taxonomy" id="571890"/>
    <lineage>
        <taxon>Eukaryota</taxon>
        <taxon>Metazoa</taxon>
        <taxon>Chordata</taxon>
        <taxon>Craniata</taxon>
        <taxon>Vertebrata</taxon>
        <taxon>Euteleostomi</taxon>
        <taxon>Archelosauria</taxon>
        <taxon>Archosauria</taxon>
        <taxon>Dinosauria</taxon>
        <taxon>Saurischia</taxon>
        <taxon>Theropoda</taxon>
        <taxon>Coelurosauria</taxon>
        <taxon>Aves</taxon>
        <taxon>Neognathae</taxon>
        <taxon>Neoaves</taxon>
        <taxon>Telluraves</taxon>
        <taxon>Australaves</taxon>
        <taxon>Passeriformes</taxon>
        <taxon>Passeroidea</taxon>
        <taxon>Fringillidae</taxon>
        <taxon>Urocynchramus</taxon>
    </lineage>
</organism>
<keyword evidence="5" id="KW-0378">Hydrolase</keyword>
<dbReference type="GO" id="GO:0003676">
    <property type="term" value="F:nucleic acid binding"/>
    <property type="evidence" value="ECO:0007669"/>
    <property type="project" value="InterPro"/>
</dbReference>
<evidence type="ECO:0000313" key="9">
    <source>
        <dbReference type="Proteomes" id="UP000524542"/>
    </source>
</evidence>
<name>A0A7K5SMG2_9FRIN</name>
<protein>
    <submittedName>
        <fullName evidence="8">TF28 protein</fullName>
    </submittedName>
</protein>
<dbReference type="GO" id="GO:0015074">
    <property type="term" value="P:DNA integration"/>
    <property type="evidence" value="ECO:0007669"/>
    <property type="project" value="InterPro"/>
</dbReference>
<dbReference type="Proteomes" id="UP000524542">
    <property type="component" value="Unassembled WGS sequence"/>
</dbReference>
<reference evidence="8 9" key="1">
    <citation type="submission" date="2019-09" db="EMBL/GenBank/DDBJ databases">
        <title>Bird 10,000 Genomes (B10K) Project - Family phase.</title>
        <authorList>
            <person name="Zhang G."/>
        </authorList>
    </citation>
    <scope>NUCLEOTIDE SEQUENCE [LARGE SCALE GENOMIC DNA]</scope>
    <source>
        <strain evidence="8">B10K-DU-012-38</strain>
        <tissue evidence="8">Muscle</tissue>
    </source>
</reference>
<dbReference type="Pfam" id="PF00665">
    <property type="entry name" value="rve"/>
    <property type="match status" value="1"/>
</dbReference>
<evidence type="ECO:0000256" key="2">
    <source>
        <dbReference type="ARBA" id="ARBA00022695"/>
    </source>
</evidence>
<evidence type="ECO:0000256" key="3">
    <source>
        <dbReference type="ARBA" id="ARBA00022722"/>
    </source>
</evidence>
<gene>
    <name evidence="8" type="primary">Tf28</name>
    <name evidence="8" type="ORF">UROPYL_R15774</name>
</gene>
<keyword evidence="1" id="KW-0808">Transferase</keyword>
<dbReference type="PROSITE" id="PS50994">
    <property type="entry name" value="INTEGRASE"/>
    <property type="match status" value="1"/>
</dbReference>
<proteinExistence type="predicted"/>
<evidence type="ECO:0000313" key="8">
    <source>
        <dbReference type="EMBL" id="NWT92230.1"/>
    </source>
</evidence>
<evidence type="ECO:0000256" key="6">
    <source>
        <dbReference type="ARBA" id="ARBA00022918"/>
    </source>
</evidence>
<dbReference type="InterPro" id="IPR036397">
    <property type="entry name" value="RNaseH_sf"/>
</dbReference>
<dbReference type="InterPro" id="IPR001584">
    <property type="entry name" value="Integrase_cat-core"/>
</dbReference>
<dbReference type="Gene3D" id="1.10.340.70">
    <property type="match status" value="1"/>
</dbReference>
<dbReference type="PANTHER" id="PTHR41694:SF5">
    <property type="entry name" value="RIBONUCLEASE H"/>
    <property type="match status" value="1"/>
</dbReference>
<feature type="domain" description="Integrase catalytic" evidence="7">
    <location>
        <begin position="57"/>
        <end position="221"/>
    </location>
</feature>
<keyword evidence="6" id="KW-0695">RNA-directed DNA polymerase</keyword>
<comment type="caution">
    <text evidence="8">The sequence shown here is derived from an EMBL/GenBank/DDBJ whole genome shotgun (WGS) entry which is preliminary data.</text>
</comment>
<dbReference type="Gene3D" id="3.30.420.10">
    <property type="entry name" value="Ribonuclease H-like superfamily/Ribonuclease H"/>
    <property type="match status" value="1"/>
</dbReference>
<dbReference type="SUPFAM" id="SSF53098">
    <property type="entry name" value="Ribonuclease H-like"/>
    <property type="match status" value="1"/>
</dbReference>
<feature type="non-terminal residue" evidence="8">
    <location>
        <position position="1"/>
    </location>
</feature>
<dbReference type="EMBL" id="VZRH01000803">
    <property type="protein sequence ID" value="NWT92230.1"/>
    <property type="molecule type" value="Genomic_DNA"/>
</dbReference>
<evidence type="ECO:0000259" key="7">
    <source>
        <dbReference type="PROSITE" id="PS50994"/>
    </source>
</evidence>
<sequence length="273" mass="31671">VHGKTHWGTQVLTDQFLRNWGCIGIYGIVKQIMEKCAICQKVNRKVMRKAHQGGQELVLQPFQSIQVDFTELPQVQWWKYLLVIVDHLAHWVEAMPVVKATANVVCKTLVELIIPWNGMVNHIDSDRGTHFTSKILQEALGIKWELRTARHPQSSGQVERMNQTLKRILTKLMTETQMSWIECLPLPLLRTQPRSDLKVSPYEMMFGLPFLTPLNSMATYEEEEDRIKKYILSTAQTLEELREKGRIPRTAILDFKIHSVIPGDWVMVKSWKD</sequence>
<feature type="non-terminal residue" evidence="8">
    <location>
        <position position="273"/>
    </location>
</feature>
<evidence type="ECO:0000256" key="4">
    <source>
        <dbReference type="ARBA" id="ARBA00022759"/>
    </source>
</evidence>
<dbReference type="GO" id="GO:0016787">
    <property type="term" value="F:hydrolase activity"/>
    <property type="evidence" value="ECO:0007669"/>
    <property type="project" value="UniProtKB-KW"/>
</dbReference>
<evidence type="ECO:0000256" key="5">
    <source>
        <dbReference type="ARBA" id="ARBA00022801"/>
    </source>
</evidence>
<keyword evidence="4" id="KW-0255">Endonuclease</keyword>
<dbReference type="AlphaFoldDB" id="A0A7K5SMG2"/>
<dbReference type="GO" id="GO:0003964">
    <property type="term" value="F:RNA-directed DNA polymerase activity"/>
    <property type="evidence" value="ECO:0007669"/>
    <property type="project" value="UniProtKB-KW"/>
</dbReference>
<keyword evidence="9" id="KW-1185">Reference proteome</keyword>
<accession>A0A7K5SMG2</accession>
<keyword evidence="2" id="KW-0548">Nucleotidyltransferase</keyword>
<evidence type="ECO:0000256" key="1">
    <source>
        <dbReference type="ARBA" id="ARBA00022679"/>
    </source>
</evidence>
<keyword evidence="3" id="KW-0540">Nuclease</keyword>
<dbReference type="PANTHER" id="PTHR41694">
    <property type="entry name" value="ENDOGENOUS RETROVIRUS GROUP K MEMBER POL PROTEIN"/>
    <property type="match status" value="1"/>
</dbReference>
<dbReference type="InterPro" id="IPR012337">
    <property type="entry name" value="RNaseH-like_sf"/>
</dbReference>